<evidence type="ECO:0000313" key="3">
    <source>
        <dbReference type="EMBL" id="CAB4179843.1"/>
    </source>
</evidence>
<proteinExistence type="predicted"/>
<protein>
    <submittedName>
        <fullName evidence="3">Uncharacterized protein</fullName>
    </submittedName>
</protein>
<reference evidence="3" key="1">
    <citation type="submission" date="2020-05" db="EMBL/GenBank/DDBJ databases">
        <authorList>
            <person name="Chiriac C."/>
            <person name="Salcher M."/>
            <person name="Ghai R."/>
            <person name="Kavagutti S V."/>
        </authorList>
    </citation>
    <scope>NUCLEOTIDE SEQUENCE</scope>
</reference>
<organism evidence="3">
    <name type="scientific">uncultured Caudovirales phage</name>
    <dbReference type="NCBI Taxonomy" id="2100421"/>
    <lineage>
        <taxon>Viruses</taxon>
        <taxon>Duplodnaviria</taxon>
        <taxon>Heunggongvirae</taxon>
        <taxon>Uroviricota</taxon>
        <taxon>Caudoviricetes</taxon>
        <taxon>Peduoviridae</taxon>
        <taxon>Maltschvirus</taxon>
        <taxon>Maltschvirus maltsch</taxon>
    </lineage>
</organism>
<sequence>MPTPPDRSADERRQARIERNEHMQAKFGYELANPKPDTHDAEMEAADKRL</sequence>
<evidence type="ECO:0000313" key="2">
    <source>
        <dbReference type="EMBL" id="CAB4174809.1"/>
    </source>
</evidence>
<dbReference type="EMBL" id="LR796984">
    <property type="protein sequence ID" value="CAB4179843.1"/>
    <property type="molecule type" value="Genomic_DNA"/>
</dbReference>
<dbReference type="EMBL" id="LR796920">
    <property type="protein sequence ID" value="CAB4174809.1"/>
    <property type="molecule type" value="Genomic_DNA"/>
</dbReference>
<name>A0A6J5Q6X2_9CAUD</name>
<gene>
    <name evidence="3" type="ORF">UFOVP1035_77</name>
    <name evidence="4" type="ORF">UFOVP1181_36</name>
    <name evidence="2" type="ORF">UFOVP965_81</name>
</gene>
<accession>A0A6J5Q6X2</accession>
<evidence type="ECO:0000313" key="4">
    <source>
        <dbReference type="EMBL" id="CAB4188572.1"/>
    </source>
</evidence>
<feature type="compositionally biased region" description="Basic and acidic residues" evidence="1">
    <location>
        <begin position="36"/>
        <end position="50"/>
    </location>
</feature>
<feature type="region of interest" description="Disordered" evidence="1">
    <location>
        <begin position="31"/>
        <end position="50"/>
    </location>
</feature>
<evidence type="ECO:0000256" key="1">
    <source>
        <dbReference type="SAM" id="MobiDB-lite"/>
    </source>
</evidence>
<dbReference type="EMBL" id="LR797127">
    <property type="protein sequence ID" value="CAB4188572.1"/>
    <property type="molecule type" value="Genomic_DNA"/>
</dbReference>